<accession>F6NJH5</accession>
<keyword evidence="5 14" id="KW-0808">Transferase</keyword>
<protein>
    <recommendedName>
        <fullName evidence="13">Hexosyltransferase</fullName>
        <ecNumber evidence="13">2.4.1.-</ecNumber>
    </recommendedName>
</protein>
<reference evidence="14" key="1">
    <citation type="submission" date="2008-04" db="EMBL/GenBank/DDBJ databases">
        <authorList>
            <consortium name="NIH - Zebrafish Gene Collection (ZGC) project"/>
        </authorList>
    </citation>
    <scope>NUCLEOTIDE SEQUENCE [LARGE SCALE MRNA]</scope>
</reference>
<dbReference type="EC" id="2.4.1.-" evidence="13"/>
<dbReference type="RefSeq" id="NP_001122198.1">
    <property type="nucleotide sequence ID" value="NM_001128726.1"/>
</dbReference>
<dbReference type="GeneTree" id="ENSGT00940000163421"/>
<gene>
    <name evidence="14 17" type="primary">LOC565422</name>
    <name evidence="18" type="ORF">zgc:194679</name>
</gene>
<evidence type="ECO:0000256" key="5">
    <source>
        <dbReference type="ARBA" id="ARBA00022679"/>
    </source>
</evidence>
<keyword evidence="8 13" id="KW-1133">Transmembrane helix</keyword>
<keyword evidence="16" id="KW-1185">Reference proteome</keyword>
<dbReference type="Gene3D" id="3.90.550.50">
    <property type="match status" value="1"/>
</dbReference>
<evidence type="ECO:0000256" key="1">
    <source>
        <dbReference type="ARBA" id="ARBA00004323"/>
    </source>
</evidence>
<dbReference type="AGR" id="ZFIN:ZDB-GENE-030131-2847"/>
<keyword evidence="10" id="KW-0443">Lipid metabolism</keyword>
<reference evidence="17" key="4">
    <citation type="journal article" date="2016" name="BMC Genomics">
        <title>Gene evolution and gene expression after whole genome duplication in fish: the PhyloFish database.</title>
        <authorList>
            <person name="Pasquier J."/>
            <person name="Cabau C."/>
            <person name="Nguyen T."/>
            <person name="Jouanno E."/>
            <person name="Severac D."/>
            <person name="Braasch I."/>
            <person name="Journot L."/>
            <person name="Pontarotti P."/>
            <person name="Klopp C."/>
            <person name="Postlethwait J.H."/>
            <person name="Guiguen Y."/>
            <person name="Bobe J."/>
        </authorList>
    </citation>
    <scope>NUCLEOTIDE SEQUENCE</scope>
</reference>
<keyword evidence="6 13" id="KW-0812">Transmembrane</keyword>
<dbReference type="GO" id="GO:0008499">
    <property type="term" value="F:N-acetyl-beta-D-glucosaminide beta-(1,3)-galactosyltransferase activity"/>
    <property type="evidence" value="ECO:0000318"/>
    <property type="project" value="GO_Central"/>
</dbReference>
<reference evidence="15" key="2">
    <citation type="submission" date="2012-02" db="UniProtKB">
        <authorList>
            <consortium name="Ensembl"/>
        </authorList>
    </citation>
    <scope>IDENTIFICATION</scope>
    <source>
        <strain evidence="15">Tuebingen</strain>
    </source>
</reference>
<dbReference type="STRING" id="7955.ENSDARP00000103185"/>
<dbReference type="PANTHER" id="PTHR11214:SF115">
    <property type="entry name" value="HEXOSYLTRANSFERASE"/>
    <property type="match status" value="1"/>
</dbReference>
<dbReference type="Bgee" id="ENSDARG00000073723">
    <property type="expression patterns" value="Expressed in gastrula and 3 other cell types or tissues"/>
</dbReference>
<keyword evidence="12" id="KW-0325">Glycoprotein</keyword>
<evidence type="ECO:0000256" key="10">
    <source>
        <dbReference type="ARBA" id="ARBA00023098"/>
    </source>
</evidence>
<dbReference type="OMA" id="MENGVRP"/>
<evidence type="ECO:0000256" key="8">
    <source>
        <dbReference type="ARBA" id="ARBA00022989"/>
    </source>
</evidence>
<evidence type="ECO:0000313" key="16">
    <source>
        <dbReference type="Proteomes" id="UP000000437"/>
    </source>
</evidence>
<dbReference type="eggNOG" id="KOG2287">
    <property type="taxonomic scope" value="Eukaryota"/>
</dbReference>
<dbReference type="EMBL" id="BC163686">
    <property type="protein sequence ID" value="AAI63686.1"/>
    <property type="molecule type" value="mRNA"/>
</dbReference>
<evidence type="ECO:0000256" key="9">
    <source>
        <dbReference type="ARBA" id="ARBA00023034"/>
    </source>
</evidence>
<reference evidence="17" key="5">
    <citation type="submission" date="2025-04" db="UniProtKB">
        <authorList>
            <consortium name="RefSeq"/>
        </authorList>
    </citation>
    <scope>IDENTIFICATION</scope>
</reference>
<comment type="subcellular location">
    <subcellularLocation>
        <location evidence="1 13">Golgi apparatus membrane</location>
        <topology evidence="1 13">Single-pass type II membrane protein</topology>
    </subcellularLocation>
</comment>
<dbReference type="KEGG" id="dre:565422"/>
<dbReference type="OrthoDB" id="5512589at2759"/>
<dbReference type="CAZy" id="GT31">
    <property type="family name" value="Glycosyltransferase Family 31"/>
</dbReference>
<accession>B3DK15</accession>
<dbReference type="GO" id="GO:0006493">
    <property type="term" value="P:protein O-linked glycosylation"/>
    <property type="evidence" value="ECO:0000318"/>
    <property type="project" value="GO_Central"/>
</dbReference>
<dbReference type="HOGENOM" id="CLU_036849_2_1_1"/>
<keyword evidence="9 13" id="KW-0333">Golgi apparatus</keyword>
<dbReference type="EMBL" id="BX255936">
    <property type="status" value="NOT_ANNOTATED_CDS"/>
    <property type="molecule type" value="Genomic_DNA"/>
</dbReference>
<dbReference type="FunFam" id="3.90.550.50:FF:000001">
    <property type="entry name" value="Hexosyltransferase"/>
    <property type="match status" value="1"/>
</dbReference>
<evidence type="ECO:0000313" key="15">
    <source>
        <dbReference type="Ensembl" id="ENSDARP00000103185"/>
    </source>
</evidence>
<reference evidence="15 16" key="3">
    <citation type="journal article" date="2013" name="Nature">
        <title>The zebrafish reference genome sequence and its relationship to the human genome.</title>
        <authorList>
            <consortium name="Genome Reference Consortium Zebrafish"/>
            <person name="Howe K."/>
            <person name="Clark M.D."/>
            <person name="Torroja C.F."/>
            <person name="Torrance J."/>
            <person name="Berthelot C."/>
            <person name="Muffato M."/>
            <person name="Collins J.E."/>
            <person name="Humphray S."/>
            <person name="McLaren K."/>
            <person name="Matthews L."/>
            <person name="McLaren S."/>
            <person name="Sealy I."/>
            <person name="Caccamo M."/>
            <person name="Churcher C."/>
            <person name="Scott C."/>
            <person name="Barrett J.C."/>
            <person name="Koch R."/>
            <person name="Rauch G.J."/>
            <person name="White S."/>
            <person name="Chow W."/>
            <person name="Kilian B."/>
            <person name="Quintais L.T."/>
            <person name="Guerra-Assuncao J.A."/>
            <person name="Zhou Y."/>
            <person name="Gu Y."/>
            <person name="Yen J."/>
            <person name="Vogel J.H."/>
            <person name="Eyre T."/>
            <person name="Redmond S."/>
            <person name="Banerjee R."/>
            <person name="Chi J."/>
            <person name="Fu B."/>
            <person name="Langley E."/>
            <person name="Maguire S.F."/>
            <person name="Laird G.K."/>
            <person name="Lloyd D."/>
            <person name="Kenyon E."/>
            <person name="Donaldson S."/>
            <person name="Sehra H."/>
            <person name="Almeida-King J."/>
            <person name="Loveland J."/>
            <person name="Trevanion S."/>
            <person name="Jones M."/>
            <person name="Quail M."/>
            <person name="Willey D."/>
            <person name="Hunt A."/>
            <person name="Burton J."/>
            <person name="Sims S."/>
            <person name="McLay K."/>
            <person name="Plumb B."/>
            <person name="Davis J."/>
            <person name="Clee C."/>
            <person name="Oliver K."/>
            <person name="Clark R."/>
            <person name="Riddle C."/>
            <person name="Elliot D."/>
            <person name="Eliott D."/>
            <person name="Threadgold G."/>
            <person name="Harden G."/>
            <person name="Ware D."/>
            <person name="Begum S."/>
            <person name="Mortimore B."/>
            <person name="Mortimer B."/>
            <person name="Kerry G."/>
            <person name="Heath P."/>
            <person name="Phillimore B."/>
            <person name="Tracey A."/>
            <person name="Corby N."/>
            <person name="Dunn M."/>
            <person name="Johnson C."/>
            <person name="Wood J."/>
            <person name="Clark S."/>
            <person name="Pelan S."/>
            <person name="Griffiths G."/>
            <person name="Smith M."/>
            <person name="Glithero R."/>
            <person name="Howden P."/>
            <person name="Barker N."/>
            <person name="Lloyd C."/>
            <person name="Stevens C."/>
            <person name="Harley J."/>
            <person name="Holt K."/>
            <person name="Panagiotidis G."/>
            <person name="Lovell J."/>
            <person name="Beasley H."/>
            <person name="Henderson C."/>
            <person name="Gordon D."/>
            <person name="Auger K."/>
            <person name="Wright D."/>
            <person name="Collins J."/>
            <person name="Raisen C."/>
            <person name="Dyer L."/>
            <person name="Leung K."/>
            <person name="Robertson L."/>
            <person name="Ambridge K."/>
            <person name="Leongamornlert D."/>
            <person name="McGuire S."/>
            <person name="Gilderthorp R."/>
            <person name="Griffiths C."/>
            <person name="Manthravadi D."/>
            <person name="Nichol S."/>
            <person name="Barker G."/>
            <person name="Whitehead S."/>
            <person name="Kay M."/>
            <person name="Brown J."/>
            <person name="Murnane C."/>
            <person name="Gray E."/>
            <person name="Humphries M."/>
            <person name="Sycamore N."/>
            <person name="Barker D."/>
            <person name="Saunders D."/>
            <person name="Wallis J."/>
            <person name="Babbage A."/>
            <person name="Hammond S."/>
            <person name="Mashreghi-Mohammadi M."/>
            <person name="Barr L."/>
            <person name="Martin S."/>
            <person name="Wray P."/>
            <person name="Ellington A."/>
            <person name="Matthews N."/>
            <person name="Ellwood M."/>
            <person name="Woodmansey R."/>
            <person name="Clark G."/>
            <person name="Cooper J."/>
            <person name="Cooper J."/>
            <person name="Tromans A."/>
            <person name="Grafham D."/>
            <person name="Skuce C."/>
            <person name="Pandian R."/>
            <person name="Andrews R."/>
            <person name="Harrison E."/>
            <person name="Kimberley A."/>
            <person name="Garnett J."/>
            <person name="Fosker N."/>
            <person name="Hall R."/>
            <person name="Garner P."/>
            <person name="Kelly D."/>
            <person name="Bird C."/>
            <person name="Palmer S."/>
            <person name="Gehring I."/>
            <person name="Berger A."/>
            <person name="Dooley C.M."/>
            <person name="Ersan-Urun Z."/>
            <person name="Eser C."/>
            <person name="Geiger H."/>
            <person name="Geisler M."/>
            <person name="Karotki L."/>
            <person name="Kirn A."/>
            <person name="Konantz J."/>
            <person name="Konantz M."/>
            <person name="Oberlander M."/>
            <person name="Rudolph-Geiger S."/>
            <person name="Teucke M."/>
            <person name="Lanz C."/>
            <person name="Raddatz G."/>
            <person name="Osoegawa K."/>
            <person name="Zhu B."/>
            <person name="Rapp A."/>
            <person name="Widaa S."/>
            <person name="Langford C."/>
            <person name="Yang F."/>
            <person name="Schuster S.C."/>
            <person name="Carter N.P."/>
            <person name="Harrow J."/>
            <person name="Ning Z."/>
            <person name="Herrero J."/>
            <person name="Searle S.M."/>
            <person name="Enright A."/>
            <person name="Geisler R."/>
            <person name="Plasterk R.H."/>
            <person name="Lee C."/>
            <person name="Westerfield M."/>
            <person name="de Jong P.J."/>
            <person name="Zon L.I."/>
            <person name="Postlethwait J.H."/>
            <person name="Nusslein-Volhard C."/>
            <person name="Hubbard T.J."/>
            <person name="Roest Crollius H."/>
            <person name="Rogers J."/>
            <person name="Stemple D.L."/>
        </authorList>
    </citation>
    <scope>NUCLEOTIDE SEQUENCE [LARGE SCALE GENOMIC DNA]</scope>
    <source>
        <strain evidence="15">Tuebingen</strain>
    </source>
</reference>
<dbReference type="Proteomes" id="UP000000437">
    <property type="component" value="Chromosome 7"/>
</dbReference>
<dbReference type="AlphaFoldDB" id="B3DK15"/>
<evidence type="ECO:0000256" key="12">
    <source>
        <dbReference type="ARBA" id="ARBA00023180"/>
    </source>
</evidence>
<keyword evidence="4 13" id="KW-0328">Glycosyltransferase</keyword>
<dbReference type="Pfam" id="PF01762">
    <property type="entry name" value="Galactosyl_T"/>
    <property type="match status" value="1"/>
</dbReference>
<accession>B3DK22</accession>
<evidence type="ECO:0000256" key="6">
    <source>
        <dbReference type="ARBA" id="ARBA00022692"/>
    </source>
</evidence>
<dbReference type="PaxDb" id="7955-ENSDARP00000103185"/>
<evidence type="ECO:0000256" key="3">
    <source>
        <dbReference type="ARBA" id="ARBA00008661"/>
    </source>
</evidence>
<evidence type="ECO:0000256" key="4">
    <source>
        <dbReference type="ARBA" id="ARBA00022676"/>
    </source>
</evidence>
<comment type="pathway">
    <text evidence="2">Protein modification; protein glycosylation.</text>
</comment>
<comment type="similarity">
    <text evidence="3 13">Belongs to the glycosyltransferase 31 family.</text>
</comment>
<evidence type="ECO:0000313" key="18">
    <source>
        <dbReference type="ZFIN" id="ZDB-GENE-030131-2847"/>
    </source>
</evidence>
<dbReference type="GO" id="GO:0000139">
    <property type="term" value="C:Golgi membrane"/>
    <property type="evidence" value="ECO:0000318"/>
    <property type="project" value="GO_Central"/>
</dbReference>
<evidence type="ECO:0000313" key="14">
    <source>
        <dbReference type="EMBL" id="AAI63693.1"/>
    </source>
</evidence>
<keyword evidence="19" id="KW-1267">Proteomics identification</keyword>
<keyword evidence="7 13" id="KW-0735">Signal-anchor</keyword>
<feature type="transmembrane region" description="Helical" evidence="13">
    <location>
        <begin position="20"/>
        <end position="39"/>
    </location>
</feature>
<dbReference type="SMR" id="B3DK15"/>
<dbReference type="ZFIN" id="ZDB-GENE-030131-2847">
    <property type="gene designation" value="zgc:194679"/>
</dbReference>
<dbReference type="Reactome" id="R-DRE-9037629">
    <property type="pathway name" value="Lewis blood group biosynthesis"/>
</dbReference>
<name>B3DK15_DANRE</name>
<organism evidence="14">
    <name type="scientific">Danio rerio</name>
    <name type="common">Zebrafish</name>
    <name type="synonym">Brachydanio rerio</name>
    <dbReference type="NCBI Taxonomy" id="7955"/>
    <lineage>
        <taxon>Eukaryota</taxon>
        <taxon>Metazoa</taxon>
        <taxon>Chordata</taxon>
        <taxon>Craniata</taxon>
        <taxon>Vertebrata</taxon>
        <taxon>Euteleostomi</taxon>
        <taxon>Actinopterygii</taxon>
        <taxon>Neopterygii</taxon>
        <taxon>Teleostei</taxon>
        <taxon>Ostariophysi</taxon>
        <taxon>Cypriniformes</taxon>
        <taxon>Danionidae</taxon>
        <taxon>Danioninae</taxon>
        <taxon>Danio</taxon>
    </lineage>
</organism>
<proteinExistence type="evidence at protein level"/>
<dbReference type="GO" id="GO:0006629">
    <property type="term" value="P:lipid metabolic process"/>
    <property type="evidence" value="ECO:0007669"/>
    <property type="project" value="UniProtKB-KW"/>
</dbReference>
<keyword evidence="11 13" id="KW-0472">Membrane</keyword>
<evidence type="ECO:0007829" key="19">
    <source>
        <dbReference type="PeptideAtlas" id="B3DK15"/>
    </source>
</evidence>
<dbReference type="EMBL" id="BC163693">
    <property type="protein sequence ID" value="AAI63693.1"/>
    <property type="molecule type" value="mRNA"/>
</dbReference>
<dbReference type="Ensembl" id="ENSDART00000112242.3">
    <property type="protein sequence ID" value="ENSDARP00000103185.1"/>
    <property type="gene ID" value="ENSDARG00000073723.3"/>
</dbReference>
<sequence>MVQDGEDLSHGKSIWGLKSLRSLGIFMVLLVLCLCYYILPYEFSDTWTSTVGLFIKDDNVSLTTPSAVTTQEPWKPPEPYCVAYPGKYHFIVNEPEKCQKENPFVVLLIPVAPSNKAARDAVRSTWGTEKLVGDKVVTLLFLLGVSTSNDSQKLHEDLLKESEQYHDIVQSDFWDSYYNLTIKTMIMMEWLTAYCQNTSYVMKVDSDIFLNVKNLVNLLQSAPKQNYMSGLVARGAVVLRNPNSKWYLPKTTFAPDFYPPYALGLGYVFSIDLSQKLVEAAQLVKPVYIEDVYLGLCMQHLRIGLTNPPNGGLFNVFPVDYNRCRYSKLVATTTRSLNDQVVFWKELQKPGPYC</sequence>
<dbReference type="GeneID" id="565422"/>
<evidence type="ECO:0000256" key="13">
    <source>
        <dbReference type="RuleBase" id="RU363063"/>
    </source>
</evidence>
<evidence type="ECO:0000256" key="2">
    <source>
        <dbReference type="ARBA" id="ARBA00004922"/>
    </source>
</evidence>
<evidence type="ECO:0000256" key="11">
    <source>
        <dbReference type="ARBA" id="ARBA00023136"/>
    </source>
</evidence>
<evidence type="ECO:0000313" key="17">
    <source>
        <dbReference type="RefSeq" id="NP_001122198.1"/>
    </source>
</evidence>
<evidence type="ECO:0000256" key="7">
    <source>
        <dbReference type="ARBA" id="ARBA00022968"/>
    </source>
</evidence>
<dbReference type="InterPro" id="IPR002659">
    <property type="entry name" value="Glyco_trans_31"/>
</dbReference>
<dbReference type="PANTHER" id="PTHR11214">
    <property type="entry name" value="BETA-1,3-N-ACETYLGLUCOSAMINYLTRANSFERASE"/>
    <property type="match status" value="1"/>
</dbReference>